<keyword evidence="4" id="KW-0067">ATP-binding</keyword>
<evidence type="ECO:0000313" key="8">
    <source>
        <dbReference type="Proteomes" id="UP000023067"/>
    </source>
</evidence>
<dbReference type="SUPFAM" id="SSF52540">
    <property type="entry name" value="P-loop containing nucleoside triphosphate hydrolases"/>
    <property type="match status" value="1"/>
</dbReference>
<feature type="region of interest" description="Disordered" evidence="5">
    <location>
        <begin position="357"/>
        <end position="381"/>
    </location>
</feature>
<evidence type="ECO:0000313" key="7">
    <source>
        <dbReference type="EMBL" id="EWS82268.1"/>
    </source>
</evidence>
<comment type="similarity">
    <text evidence="1">Belongs to the ABC transporter superfamily.</text>
</comment>
<dbReference type="OrthoDB" id="3677453at2"/>
<dbReference type="NCBIfam" id="TIGR01727">
    <property type="entry name" value="oligo_HPY"/>
    <property type="match status" value="1"/>
</dbReference>
<dbReference type="InterPro" id="IPR017871">
    <property type="entry name" value="ABC_transporter-like_CS"/>
</dbReference>
<feature type="compositionally biased region" description="Basic and acidic residues" evidence="5">
    <location>
        <begin position="363"/>
        <end position="381"/>
    </location>
</feature>
<accession>Z9JW64</accession>
<dbReference type="InterPro" id="IPR027417">
    <property type="entry name" value="P-loop_NTPase"/>
</dbReference>
<dbReference type="Proteomes" id="UP000023067">
    <property type="component" value="Unassembled WGS sequence"/>
</dbReference>
<evidence type="ECO:0000259" key="6">
    <source>
        <dbReference type="PROSITE" id="PS50893"/>
    </source>
</evidence>
<dbReference type="InterPro" id="IPR003593">
    <property type="entry name" value="AAA+_ATPase"/>
</dbReference>
<keyword evidence="3" id="KW-0547">Nucleotide-binding</keyword>
<proteinExistence type="inferred from homology"/>
<feature type="compositionally biased region" description="Basic and acidic residues" evidence="5">
    <location>
        <begin position="15"/>
        <end position="28"/>
    </location>
</feature>
<reference evidence="7 8" key="1">
    <citation type="submission" date="2014-02" db="EMBL/GenBank/DDBJ databases">
        <title>Genome sequence of Brachybacterium phenoliresistens strain W13A50.</title>
        <authorList>
            <person name="Wang X."/>
        </authorList>
    </citation>
    <scope>NUCLEOTIDE SEQUENCE [LARGE SCALE GENOMIC DNA]</scope>
    <source>
        <strain evidence="7 8">W13A50</strain>
    </source>
</reference>
<dbReference type="InterPro" id="IPR013563">
    <property type="entry name" value="Oligopep_ABC_C"/>
</dbReference>
<evidence type="ECO:0000256" key="3">
    <source>
        <dbReference type="ARBA" id="ARBA00022741"/>
    </source>
</evidence>
<sequence length="381" mass="42079">MTSPAHRSPVPELARGQEDCSRRSLGRPDDDEVPVLEARDVHVHFHGTDSHGRAVTIRALDGVDLALYPGQISALVGESGSGKTTIARLFALIYRPTSGELLYDGTPIRVRGGRAERAYYRNVQLIYQDPFASLNGLKKIRTIISRVVKIHFPRLGRAGIRARAAELLERANMTPTSRYLDRYPTDLSGGQRQRVAIARALAVNPKVLLADEPTSMLDASIRLDVLNLLSDLRESEKVAVMYITHDIASARYLSDRINVMYGGKIIEAGSTESIISAPVHPYTKLLLSAAPDPARYKGSGKPTHEPIADSRPVDNTSDIRGCRFADRCPVAMPKCTSEDLPLFRSIRDSHTVHCWQAEDDADYERASSDRSRTPTNSAKKE</sequence>
<feature type="region of interest" description="Disordered" evidence="5">
    <location>
        <begin position="1"/>
        <end position="33"/>
    </location>
</feature>
<feature type="region of interest" description="Disordered" evidence="5">
    <location>
        <begin position="294"/>
        <end position="313"/>
    </location>
</feature>
<name>Z9JW64_9MICO</name>
<evidence type="ECO:0000256" key="5">
    <source>
        <dbReference type="SAM" id="MobiDB-lite"/>
    </source>
</evidence>
<dbReference type="PROSITE" id="PS00211">
    <property type="entry name" value="ABC_TRANSPORTER_1"/>
    <property type="match status" value="1"/>
</dbReference>
<keyword evidence="8" id="KW-1185">Reference proteome</keyword>
<dbReference type="GO" id="GO:0016887">
    <property type="term" value="F:ATP hydrolysis activity"/>
    <property type="evidence" value="ECO:0007669"/>
    <property type="project" value="InterPro"/>
</dbReference>
<dbReference type="InterPro" id="IPR050319">
    <property type="entry name" value="ABC_transp_ATP-bind"/>
</dbReference>
<dbReference type="GO" id="GO:0005524">
    <property type="term" value="F:ATP binding"/>
    <property type="evidence" value="ECO:0007669"/>
    <property type="project" value="UniProtKB-KW"/>
</dbReference>
<dbReference type="PANTHER" id="PTHR43776">
    <property type="entry name" value="TRANSPORT ATP-BINDING PROTEIN"/>
    <property type="match status" value="1"/>
</dbReference>
<organism evidence="7 8">
    <name type="scientific">Brachybacterium phenoliresistens</name>
    <dbReference type="NCBI Taxonomy" id="396014"/>
    <lineage>
        <taxon>Bacteria</taxon>
        <taxon>Bacillati</taxon>
        <taxon>Actinomycetota</taxon>
        <taxon>Actinomycetes</taxon>
        <taxon>Micrococcales</taxon>
        <taxon>Dermabacteraceae</taxon>
        <taxon>Brachybacterium</taxon>
    </lineage>
</organism>
<evidence type="ECO:0000256" key="1">
    <source>
        <dbReference type="ARBA" id="ARBA00005417"/>
    </source>
</evidence>
<evidence type="ECO:0000256" key="4">
    <source>
        <dbReference type="ARBA" id="ARBA00022840"/>
    </source>
</evidence>
<dbReference type="Gene3D" id="3.40.50.300">
    <property type="entry name" value="P-loop containing nucleotide triphosphate hydrolases"/>
    <property type="match status" value="1"/>
</dbReference>
<dbReference type="PANTHER" id="PTHR43776:SF7">
    <property type="entry name" value="D,D-DIPEPTIDE TRANSPORT ATP-BINDING PROTEIN DDPF-RELATED"/>
    <property type="match status" value="1"/>
</dbReference>
<dbReference type="EMBL" id="JDYK01000003">
    <property type="protein sequence ID" value="EWS82268.1"/>
    <property type="molecule type" value="Genomic_DNA"/>
</dbReference>
<dbReference type="Pfam" id="PF00005">
    <property type="entry name" value="ABC_tran"/>
    <property type="match status" value="1"/>
</dbReference>
<dbReference type="GO" id="GO:0015833">
    <property type="term" value="P:peptide transport"/>
    <property type="evidence" value="ECO:0007669"/>
    <property type="project" value="InterPro"/>
</dbReference>
<keyword evidence="2" id="KW-0813">Transport</keyword>
<dbReference type="InterPro" id="IPR003439">
    <property type="entry name" value="ABC_transporter-like_ATP-bd"/>
</dbReference>
<dbReference type="PATRIC" id="fig|396014.3.peg.836"/>
<dbReference type="eggNOG" id="COG4608">
    <property type="taxonomic scope" value="Bacteria"/>
</dbReference>
<dbReference type="GO" id="GO:0055085">
    <property type="term" value="P:transmembrane transport"/>
    <property type="evidence" value="ECO:0007669"/>
    <property type="project" value="UniProtKB-ARBA"/>
</dbReference>
<protein>
    <submittedName>
        <fullName evidence="7">Peptide ABC transporter ATPase</fullName>
    </submittedName>
</protein>
<dbReference type="RefSeq" id="WP_084148242.1">
    <property type="nucleotide sequence ID" value="NZ_KK069989.1"/>
</dbReference>
<dbReference type="HOGENOM" id="CLU_000604_1_23_11"/>
<dbReference type="AlphaFoldDB" id="Z9JW64"/>
<dbReference type="PROSITE" id="PS50893">
    <property type="entry name" value="ABC_TRANSPORTER_2"/>
    <property type="match status" value="1"/>
</dbReference>
<comment type="caution">
    <text evidence="7">The sequence shown here is derived from an EMBL/GenBank/DDBJ whole genome shotgun (WGS) entry which is preliminary data.</text>
</comment>
<evidence type="ECO:0000256" key="2">
    <source>
        <dbReference type="ARBA" id="ARBA00022448"/>
    </source>
</evidence>
<dbReference type="STRING" id="396014.BF93_11640"/>
<dbReference type="CDD" id="cd03257">
    <property type="entry name" value="ABC_NikE_OppD_transporters"/>
    <property type="match status" value="1"/>
</dbReference>
<feature type="compositionally biased region" description="Basic and acidic residues" evidence="5">
    <location>
        <begin position="302"/>
        <end position="312"/>
    </location>
</feature>
<feature type="domain" description="ABC transporter" evidence="6">
    <location>
        <begin position="36"/>
        <end position="287"/>
    </location>
</feature>
<dbReference type="SMART" id="SM00382">
    <property type="entry name" value="AAA"/>
    <property type="match status" value="1"/>
</dbReference>
<dbReference type="Pfam" id="PF08352">
    <property type="entry name" value="oligo_HPY"/>
    <property type="match status" value="1"/>
</dbReference>
<gene>
    <name evidence="7" type="ORF">BF93_11640</name>
</gene>